<feature type="transmembrane region" description="Helical" evidence="1">
    <location>
        <begin position="12"/>
        <end position="32"/>
    </location>
</feature>
<dbReference type="EMBL" id="PPSW01000024">
    <property type="protein sequence ID" value="TLX46296.1"/>
    <property type="molecule type" value="Genomic_DNA"/>
</dbReference>
<gene>
    <name evidence="2" type="ORF">C1E24_14820</name>
</gene>
<dbReference type="OrthoDB" id="6366706at2"/>
<keyword evidence="1" id="KW-0812">Transmembrane</keyword>
<protein>
    <submittedName>
        <fullName evidence="2">Uncharacterized protein</fullName>
    </submittedName>
</protein>
<keyword evidence="1" id="KW-1133">Transmembrane helix</keyword>
<name>A0A5R9Q162_9GAMM</name>
<evidence type="ECO:0000256" key="1">
    <source>
        <dbReference type="SAM" id="Phobius"/>
    </source>
</evidence>
<comment type="caution">
    <text evidence="2">The sequence shown here is derived from an EMBL/GenBank/DDBJ whole genome shotgun (WGS) entry which is preliminary data.</text>
</comment>
<reference evidence="2 3" key="1">
    <citation type="submission" date="2018-01" db="EMBL/GenBank/DDBJ databases">
        <title>Co-occurrence of chitin degradation, pigmentation and bioactivity in marine Pseudoalteromonas.</title>
        <authorList>
            <person name="Paulsen S."/>
            <person name="Gram L."/>
            <person name="Machado H."/>
        </authorList>
    </citation>
    <scope>NUCLEOTIDE SEQUENCE [LARGE SCALE GENOMIC DNA]</scope>
    <source>
        <strain evidence="2 3">S3663</strain>
    </source>
</reference>
<organism evidence="2 3">
    <name type="scientific">Pseudoalteromonas phenolica</name>
    <dbReference type="NCBI Taxonomy" id="161398"/>
    <lineage>
        <taxon>Bacteria</taxon>
        <taxon>Pseudomonadati</taxon>
        <taxon>Pseudomonadota</taxon>
        <taxon>Gammaproteobacteria</taxon>
        <taxon>Alteromonadales</taxon>
        <taxon>Pseudoalteromonadaceae</taxon>
        <taxon>Pseudoalteromonas</taxon>
    </lineage>
</organism>
<proteinExistence type="predicted"/>
<accession>A0A5R9Q162</accession>
<dbReference type="RefSeq" id="WP_138482724.1">
    <property type="nucleotide sequence ID" value="NZ_PPSW01000024.1"/>
</dbReference>
<dbReference type="Proteomes" id="UP000309186">
    <property type="component" value="Unassembled WGS sequence"/>
</dbReference>
<evidence type="ECO:0000313" key="2">
    <source>
        <dbReference type="EMBL" id="TLX46296.1"/>
    </source>
</evidence>
<sequence length="206" mass="23748">MIFQTKKARANIIKVLFESGLIVFSVLLALFLSEMHSQVKKDQEKVRALQLIKAELTTNKALLEQWRPYHQQVLANVESAITEPPEFLDSSKQRAFILSQMPNGLVQDMLRNSAWDALKQSGISSNMRIETISALNTLYRFQTLSIEATLTRLGDIFYSRESVREAYLLETLYLMRNLLQELTAQEEFMIINYQNAIKDIDKLLAE</sequence>
<dbReference type="AlphaFoldDB" id="A0A5R9Q162"/>
<evidence type="ECO:0000313" key="3">
    <source>
        <dbReference type="Proteomes" id="UP000309186"/>
    </source>
</evidence>
<keyword evidence="1" id="KW-0472">Membrane</keyword>